<organism evidence="3 4">
    <name type="scientific">Dothistroma septosporum (strain NZE10 / CBS 128990)</name>
    <name type="common">Red band needle blight fungus</name>
    <name type="synonym">Mycosphaerella pini</name>
    <dbReference type="NCBI Taxonomy" id="675120"/>
    <lineage>
        <taxon>Eukaryota</taxon>
        <taxon>Fungi</taxon>
        <taxon>Dikarya</taxon>
        <taxon>Ascomycota</taxon>
        <taxon>Pezizomycotina</taxon>
        <taxon>Dothideomycetes</taxon>
        <taxon>Dothideomycetidae</taxon>
        <taxon>Mycosphaerellales</taxon>
        <taxon>Mycosphaerellaceae</taxon>
        <taxon>Dothistroma</taxon>
    </lineage>
</organism>
<dbReference type="STRING" id="675120.N1PHH6"/>
<evidence type="ECO:0000313" key="4">
    <source>
        <dbReference type="Proteomes" id="UP000016933"/>
    </source>
</evidence>
<protein>
    <recommendedName>
        <fullName evidence="5">MT-A70-domain-containing protein</fullName>
    </recommendedName>
</protein>
<sequence>SAILWRNPDQTVTLIDIPRSIEAAQGTKKYPCFDHVLSCEASQVAFPSDRPKTSTAKATSAINTVDQTLHIEYEFILQQALEDIKHHHKGEWCMQRPYVVQGTKRKRSESEVRLDSGRTESNHPKDLPQVVLGGVASVIVNVAPRDATEPTECTCVNDIDQDDFFRNCSERPTTLTIKHSTSEYTFRLPPGSAAFLGDCAQSRDFHRIVRSQASSHDVRRHFDFILMDPPWPNRSVRRTHKTAGATYQVSPSMNAMYDLISGMDLDMLMSDDCLVGIWITNKQAVRDLVLGEGGLLEQWGVVLEEEWLWLKITAQGEPMMPFDNVWRKPYEVLLVGRRHRAGGEYPLLTYMGVKRRILVGVPDLHSRKPCVKELIEPLLPKKPRVLEIFARNLVTGWWSWGNESIKFNWDGRWR</sequence>
<dbReference type="eggNOG" id="KOG2356">
    <property type="taxonomic scope" value="Eukaryota"/>
</dbReference>
<dbReference type="PANTHER" id="PTHR12829:SF4">
    <property type="entry name" value="N(6)-ADENINE-SPECIFIC METHYLTRANSFERASE METTL4"/>
    <property type="match status" value="1"/>
</dbReference>
<dbReference type="PANTHER" id="PTHR12829">
    <property type="entry name" value="N6-ADENOSINE-METHYLTRANSFERASE"/>
    <property type="match status" value="1"/>
</dbReference>
<dbReference type="InterPro" id="IPR002052">
    <property type="entry name" value="DNA_methylase_N6_adenine_CS"/>
</dbReference>
<dbReference type="Pfam" id="PF05063">
    <property type="entry name" value="MT-A70"/>
    <property type="match status" value="1"/>
</dbReference>
<feature type="non-terminal residue" evidence="3">
    <location>
        <position position="1"/>
    </location>
</feature>
<accession>N1PHH6</accession>
<evidence type="ECO:0008006" key="5">
    <source>
        <dbReference type="Google" id="ProtNLM"/>
    </source>
</evidence>
<dbReference type="GO" id="GO:0032259">
    <property type="term" value="P:methylation"/>
    <property type="evidence" value="ECO:0007669"/>
    <property type="project" value="InterPro"/>
</dbReference>
<dbReference type="GO" id="GO:0008168">
    <property type="term" value="F:methyltransferase activity"/>
    <property type="evidence" value="ECO:0007669"/>
    <property type="project" value="InterPro"/>
</dbReference>
<dbReference type="Proteomes" id="UP000016933">
    <property type="component" value="Unassembled WGS sequence"/>
</dbReference>
<name>N1PHH6_DOTSN</name>
<evidence type="ECO:0000313" key="3">
    <source>
        <dbReference type="EMBL" id="EME40741.1"/>
    </source>
</evidence>
<evidence type="ECO:0000256" key="2">
    <source>
        <dbReference type="SAM" id="MobiDB-lite"/>
    </source>
</evidence>
<dbReference type="GO" id="GO:0005634">
    <property type="term" value="C:nucleus"/>
    <property type="evidence" value="ECO:0007669"/>
    <property type="project" value="TreeGrafter"/>
</dbReference>
<reference evidence="4" key="1">
    <citation type="journal article" date="2012" name="PLoS Genet.">
        <title>The genomes of the fungal plant pathogens Cladosporium fulvum and Dothistroma septosporum reveal adaptation to different hosts and lifestyles but also signatures of common ancestry.</title>
        <authorList>
            <person name="de Wit P.J.G.M."/>
            <person name="van der Burgt A."/>
            <person name="Oekmen B."/>
            <person name="Stergiopoulos I."/>
            <person name="Abd-Elsalam K.A."/>
            <person name="Aerts A.L."/>
            <person name="Bahkali A.H."/>
            <person name="Beenen H.G."/>
            <person name="Chettri P."/>
            <person name="Cox M.P."/>
            <person name="Datema E."/>
            <person name="de Vries R.P."/>
            <person name="Dhillon B."/>
            <person name="Ganley A.R."/>
            <person name="Griffiths S.A."/>
            <person name="Guo Y."/>
            <person name="Hamelin R.C."/>
            <person name="Henrissat B."/>
            <person name="Kabir M.S."/>
            <person name="Jashni M.K."/>
            <person name="Kema G."/>
            <person name="Klaubauf S."/>
            <person name="Lapidus A."/>
            <person name="Levasseur A."/>
            <person name="Lindquist E."/>
            <person name="Mehrabi R."/>
            <person name="Ohm R.A."/>
            <person name="Owen T.J."/>
            <person name="Salamov A."/>
            <person name="Schwelm A."/>
            <person name="Schijlen E."/>
            <person name="Sun H."/>
            <person name="van den Burg H.A."/>
            <person name="van Ham R.C.H.J."/>
            <person name="Zhang S."/>
            <person name="Goodwin S.B."/>
            <person name="Grigoriev I.V."/>
            <person name="Collemare J."/>
            <person name="Bradshaw R.E."/>
        </authorList>
    </citation>
    <scope>NUCLEOTIDE SEQUENCE [LARGE SCALE GENOMIC DNA]</scope>
    <source>
        <strain evidence="4">NZE10 / CBS 128990</strain>
    </source>
</reference>
<dbReference type="HOGENOM" id="CLU_027091_4_1_1"/>
<feature type="region of interest" description="Disordered" evidence="2">
    <location>
        <begin position="104"/>
        <end position="127"/>
    </location>
</feature>
<reference evidence="3 4" key="2">
    <citation type="journal article" date="2012" name="PLoS Pathog.">
        <title>Diverse lifestyles and strategies of plant pathogenesis encoded in the genomes of eighteen Dothideomycetes fungi.</title>
        <authorList>
            <person name="Ohm R.A."/>
            <person name="Feau N."/>
            <person name="Henrissat B."/>
            <person name="Schoch C.L."/>
            <person name="Horwitz B.A."/>
            <person name="Barry K.W."/>
            <person name="Condon B.J."/>
            <person name="Copeland A.C."/>
            <person name="Dhillon B."/>
            <person name="Glaser F."/>
            <person name="Hesse C.N."/>
            <person name="Kosti I."/>
            <person name="LaButti K."/>
            <person name="Lindquist E.A."/>
            <person name="Lucas S."/>
            <person name="Salamov A.A."/>
            <person name="Bradshaw R.E."/>
            <person name="Ciuffetti L."/>
            <person name="Hamelin R.C."/>
            <person name="Kema G.H.J."/>
            <person name="Lawrence C."/>
            <person name="Scott J.A."/>
            <person name="Spatafora J.W."/>
            <person name="Turgeon B.G."/>
            <person name="de Wit P.J.G.M."/>
            <person name="Zhong S."/>
            <person name="Goodwin S.B."/>
            <person name="Grigoriev I.V."/>
        </authorList>
    </citation>
    <scope>NUCLEOTIDE SEQUENCE [LARGE SCALE GENOMIC DNA]</scope>
    <source>
        <strain evidence="4">NZE10 / CBS 128990</strain>
    </source>
</reference>
<dbReference type="OMA" id="EEWVWIK"/>
<proteinExistence type="inferred from homology"/>
<gene>
    <name evidence="3" type="ORF">DOTSEDRAFT_93116</name>
</gene>
<dbReference type="PROSITE" id="PS00092">
    <property type="entry name" value="N6_MTASE"/>
    <property type="match status" value="1"/>
</dbReference>
<keyword evidence="4" id="KW-1185">Reference proteome</keyword>
<dbReference type="EMBL" id="KB446543">
    <property type="protein sequence ID" value="EME40741.1"/>
    <property type="molecule type" value="Genomic_DNA"/>
</dbReference>
<evidence type="ECO:0000256" key="1">
    <source>
        <dbReference type="PROSITE-ProRule" id="PRU00489"/>
    </source>
</evidence>
<feature type="non-terminal residue" evidence="3">
    <location>
        <position position="414"/>
    </location>
</feature>
<dbReference type="OrthoDB" id="61116at2759"/>
<dbReference type="PROSITE" id="PS51143">
    <property type="entry name" value="MT_A70"/>
    <property type="match status" value="1"/>
</dbReference>
<dbReference type="GO" id="GO:0003676">
    <property type="term" value="F:nucleic acid binding"/>
    <property type="evidence" value="ECO:0007669"/>
    <property type="project" value="InterPro"/>
</dbReference>
<feature type="compositionally biased region" description="Basic and acidic residues" evidence="2">
    <location>
        <begin position="108"/>
        <end position="126"/>
    </location>
</feature>
<dbReference type="InterPro" id="IPR007757">
    <property type="entry name" value="MT-A70-like"/>
</dbReference>
<comment type="similarity">
    <text evidence="1">Belongs to the MT-A70-like family.</text>
</comment>
<dbReference type="AlphaFoldDB" id="N1PHH6"/>